<evidence type="ECO:0000313" key="2">
    <source>
        <dbReference type="EMBL" id="KAJ54936.1"/>
    </source>
</evidence>
<dbReference type="AlphaFoldDB" id="A0A037ZJG6"/>
<dbReference type="GO" id="GO:0006355">
    <property type="term" value="P:regulation of DNA-templated transcription"/>
    <property type="evidence" value="ECO:0007669"/>
    <property type="project" value="InterPro"/>
</dbReference>
<dbReference type="STRING" id="1454373.ACMU_14330"/>
<dbReference type="SMART" id="SM00421">
    <property type="entry name" value="HTH_LUXR"/>
    <property type="match status" value="1"/>
</dbReference>
<organism evidence="2 3">
    <name type="scientific">Actibacterium mucosum KCTC 23349</name>
    <dbReference type="NCBI Taxonomy" id="1454373"/>
    <lineage>
        <taxon>Bacteria</taxon>
        <taxon>Pseudomonadati</taxon>
        <taxon>Pseudomonadota</taxon>
        <taxon>Alphaproteobacteria</taxon>
        <taxon>Rhodobacterales</taxon>
        <taxon>Roseobacteraceae</taxon>
        <taxon>Actibacterium</taxon>
    </lineage>
</organism>
<dbReference type="GO" id="GO:0003677">
    <property type="term" value="F:DNA binding"/>
    <property type="evidence" value="ECO:0007669"/>
    <property type="project" value="InterPro"/>
</dbReference>
<dbReference type="PRINTS" id="PR00038">
    <property type="entry name" value="HTHLUXR"/>
</dbReference>
<protein>
    <recommendedName>
        <fullName evidence="1">HTH luxR-type domain-containing protein</fullName>
    </recommendedName>
</protein>
<dbReference type="SUPFAM" id="SSF46894">
    <property type="entry name" value="C-terminal effector domain of the bipartite response regulators"/>
    <property type="match status" value="1"/>
</dbReference>
<comment type="caution">
    <text evidence="2">The sequence shown here is derived from an EMBL/GenBank/DDBJ whole genome shotgun (WGS) entry which is preliminary data.</text>
</comment>
<dbReference type="EMBL" id="JFKE01000005">
    <property type="protein sequence ID" value="KAJ54936.1"/>
    <property type="molecule type" value="Genomic_DNA"/>
</dbReference>
<dbReference type="InterPro" id="IPR000792">
    <property type="entry name" value="Tscrpt_reg_LuxR_C"/>
</dbReference>
<name>A0A037ZJG6_9RHOB</name>
<dbReference type="RefSeq" id="WP_035260056.1">
    <property type="nucleotide sequence ID" value="NZ_JFKE01000005.1"/>
</dbReference>
<dbReference type="PROSITE" id="PS00622">
    <property type="entry name" value="HTH_LUXR_1"/>
    <property type="match status" value="1"/>
</dbReference>
<gene>
    <name evidence="2" type="ORF">ACMU_14330</name>
</gene>
<proteinExistence type="predicted"/>
<accession>A0A037ZJG6</accession>
<reference evidence="2 3" key="1">
    <citation type="submission" date="2014-03" db="EMBL/GenBank/DDBJ databases">
        <title>Draft Genome Sequence of Actibacterium mucosum KCTC 23349, a Marine Alphaproteobacterium with Complex Ionic Requirements Isolated from Mediterranean Seawater at Malvarrosa Beach, Valencia, Spain.</title>
        <authorList>
            <person name="Arahal D.R."/>
            <person name="Shao Z."/>
            <person name="Lai Q."/>
            <person name="Pujalte M.J."/>
        </authorList>
    </citation>
    <scope>NUCLEOTIDE SEQUENCE [LARGE SCALE GENOMIC DNA]</scope>
    <source>
        <strain evidence="2 3">KCTC 23349</strain>
    </source>
</reference>
<evidence type="ECO:0000259" key="1">
    <source>
        <dbReference type="PROSITE" id="PS00622"/>
    </source>
</evidence>
<dbReference type="Proteomes" id="UP000026249">
    <property type="component" value="Unassembled WGS sequence"/>
</dbReference>
<feature type="domain" description="HTH luxR-type" evidence="1">
    <location>
        <begin position="225"/>
        <end position="252"/>
    </location>
</feature>
<dbReference type="InterPro" id="IPR016032">
    <property type="entry name" value="Sig_transdc_resp-reg_C-effctor"/>
</dbReference>
<dbReference type="InterPro" id="IPR036388">
    <property type="entry name" value="WH-like_DNA-bd_sf"/>
</dbReference>
<dbReference type="Gene3D" id="1.10.10.10">
    <property type="entry name" value="Winged helix-like DNA-binding domain superfamily/Winged helix DNA-binding domain"/>
    <property type="match status" value="1"/>
</dbReference>
<sequence length="289" mass="31954">MLSETYGGNPFAPAPGSLDLLAEWVETLHGHGDVKSSLVHLAETVRADSASLLRQVEGRISLKIIASTIDQKDQYSGSRPSSYLREMLGEHLHVMRVGSVISLKEAERNGMMNRDALITLHTRMSSSKTRDVVAIRLSGESETSDYLELHFTTEVAEADRNLLTILAPTLAKTWQSRLPGTAQKNAGSNNVHAFGQEQQFRVLDAANPLGLTRCEYRVCVLVQEGMLVKSIANKLNVREPTVRSHLRSIFLKTGTSCHVELLHRLSTERVSETTMDQMTTHGAPLQRVS</sequence>
<keyword evidence="3" id="KW-1185">Reference proteome</keyword>
<dbReference type="Pfam" id="PF00196">
    <property type="entry name" value="GerE"/>
    <property type="match status" value="1"/>
</dbReference>
<evidence type="ECO:0000313" key="3">
    <source>
        <dbReference type="Proteomes" id="UP000026249"/>
    </source>
</evidence>
<dbReference type="OrthoDB" id="5497412at2"/>